<accession>A0A2A9PNZ5</accession>
<evidence type="ECO:0000313" key="3">
    <source>
        <dbReference type="Proteomes" id="UP000037136"/>
    </source>
</evidence>
<feature type="region of interest" description="Disordered" evidence="1">
    <location>
        <begin position="48"/>
        <end position="73"/>
    </location>
</feature>
<evidence type="ECO:0000256" key="1">
    <source>
        <dbReference type="SAM" id="MobiDB-lite"/>
    </source>
</evidence>
<dbReference type="EMBL" id="LAZP02000018">
    <property type="protein sequence ID" value="PFH62771.1"/>
    <property type="molecule type" value="Genomic_DNA"/>
</dbReference>
<organism evidence="2 3">
    <name type="scientific">Ophiocordyceps unilateralis</name>
    <name type="common">Zombie-ant fungus</name>
    <name type="synonym">Torrubia unilateralis</name>
    <dbReference type="NCBI Taxonomy" id="268505"/>
    <lineage>
        <taxon>Eukaryota</taxon>
        <taxon>Fungi</taxon>
        <taxon>Dikarya</taxon>
        <taxon>Ascomycota</taxon>
        <taxon>Pezizomycotina</taxon>
        <taxon>Sordariomycetes</taxon>
        <taxon>Hypocreomycetidae</taxon>
        <taxon>Hypocreales</taxon>
        <taxon>Ophiocordycipitaceae</taxon>
        <taxon>Ophiocordyceps</taxon>
    </lineage>
</organism>
<keyword evidence="3" id="KW-1185">Reference proteome</keyword>
<evidence type="ECO:0000313" key="2">
    <source>
        <dbReference type="EMBL" id="PFH62771.1"/>
    </source>
</evidence>
<proteinExistence type="predicted"/>
<gene>
    <name evidence="2" type="ORF">XA68_11994</name>
</gene>
<protein>
    <submittedName>
        <fullName evidence="2">Uncharacterized protein</fullName>
    </submittedName>
</protein>
<name>A0A2A9PNZ5_OPHUN</name>
<dbReference type="Proteomes" id="UP000037136">
    <property type="component" value="Unassembled WGS sequence"/>
</dbReference>
<reference evidence="2 3" key="2">
    <citation type="journal article" date="2017" name="Sci. Rep.">
        <title>Ant-infecting Ophiocordyceps genomes reveal a high diversity of potential behavioral manipulation genes and a possible major role for enterotoxins.</title>
        <authorList>
            <person name="de Bekker C."/>
            <person name="Ohm R.A."/>
            <person name="Evans H.C."/>
            <person name="Brachmann A."/>
            <person name="Hughes D.P."/>
        </authorList>
    </citation>
    <scope>NUCLEOTIDE SEQUENCE [LARGE SCALE GENOMIC DNA]</scope>
    <source>
        <strain evidence="2 3">SC16a</strain>
    </source>
</reference>
<sequence length="73" mass="7707">MLQRQKPALNMAVNAARIRPDASSSVIYAASVFSTSARCPCSLRGYQPAVGPDLNRGPTSDSSELGSGKRHVC</sequence>
<dbReference type="AlphaFoldDB" id="A0A2A9PNZ5"/>
<comment type="caution">
    <text evidence="2">The sequence shown here is derived from an EMBL/GenBank/DDBJ whole genome shotgun (WGS) entry which is preliminary data.</text>
</comment>
<reference evidence="2 3" key="1">
    <citation type="journal article" date="2015" name="BMC Genomics">
        <title>Gene expression during zombie ant biting behavior reflects the complexity underlying fungal parasitic behavioral manipulation.</title>
        <authorList>
            <person name="de Bekker C."/>
            <person name="Ohm R.A."/>
            <person name="Loreto R.G."/>
            <person name="Sebastian A."/>
            <person name="Albert I."/>
            <person name="Merrow M."/>
            <person name="Brachmann A."/>
            <person name="Hughes D.P."/>
        </authorList>
    </citation>
    <scope>NUCLEOTIDE SEQUENCE [LARGE SCALE GENOMIC DNA]</scope>
    <source>
        <strain evidence="2 3">SC16a</strain>
    </source>
</reference>